<dbReference type="EMBL" id="JARJCN010000045">
    <property type="protein sequence ID" value="KAJ7082404.1"/>
    <property type="molecule type" value="Genomic_DNA"/>
</dbReference>
<proteinExistence type="predicted"/>
<name>A0AAD6TX57_9AGAR</name>
<gene>
    <name evidence="3" type="ORF">B0H15DRAFT_441058</name>
</gene>
<evidence type="ECO:0000256" key="1">
    <source>
        <dbReference type="SAM" id="Coils"/>
    </source>
</evidence>
<dbReference type="AlphaFoldDB" id="A0AAD6TX57"/>
<evidence type="ECO:0000313" key="3">
    <source>
        <dbReference type="EMBL" id="KAJ7082404.1"/>
    </source>
</evidence>
<protein>
    <submittedName>
        <fullName evidence="3">Uncharacterized protein</fullName>
    </submittedName>
</protein>
<organism evidence="3 4">
    <name type="scientific">Mycena belliarum</name>
    <dbReference type="NCBI Taxonomy" id="1033014"/>
    <lineage>
        <taxon>Eukaryota</taxon>
        <taxon>Fungi</taxon>
        <taxon>Dikarya</taxon>
        <taxon>Basidiomycota</taxon>
        <taxon>Agaricomycotina</taxon>
        <taxon>Agaricomycetes</taxon>
        <taxon>Agaricomycetidae</taxon>
        <taxon>Agaricales</taxon>
        <taxon>Marasmiineae</taxon>
        <taxon>Mycenaceae</taxon>
        <taxon>Mycena</taxon>
    </lineage>
</organism>
<accession>A0AAD6TX57</accession>
<sequence length="281" mass="32159">MIALVEELQEKVKETVAKDIFEDLVNRYSEAEMARVDLEERCVSLESLITQSPENASPKAAEEEKTAEAYERYRKHMKTFSSFSDRPSVKDLKPVCSKSTNLYAYLAQDKNAKSFVHHVLYLPKRVNPTSDFQFIAFGPSHRYDHRTKNWINGSDLERFHGETRELFITWNSLVLYVGTYKCHDLRPLCPEGTHNPVHISASEMIDAALGIPRPKNFLNIIKQCYPDGRIRVVATGLHCVGFNQALYDSLRKRFATDNKTEGKRKADDDGGSEGTEPKRRK</sequence>
<reference evidence="3" key="1">
    <citation type="submission" date="2023-03" db="EMBL/GenBank/DDBJ databases">
        <title>Massive genome expansion in bonnet fungi (Mycena s.s.) driven by repeated elements and novel gene families across ecological guilds.</title>
        <authorList>
            <consortium name="Lawrence Berkeley National Laboratory"/>
            <person name="Harder C.B."/>
            <person name="Miyauchi S."/>
            <person name="Viragh M."/>
            <person name="Kuo A."/>
            <person name="Thoen E."/>
            <person name="Andreopoulos B."/>
            <person name="Lu D."/>
            <person name="Skrede I."/>
            <person name="Drula E."/>
            <person name="Henrissat B."/>
            <person name="Morin E."/>
            <person name="Kohler A."/>
            <person name="Barry K."/>
            <person name="LaButti K."/>
            <person name="Morin E."/>
            <person name="Salamov A."/>
            <person name="Lipzen A."/>
            <person name="Mereny Z."/>
            <person name="Hegedus B."/>
            <person name="Baldrian P."/>
            <person name="Stursova M."/>
            <person name="Weitz H."/>
            <person name="Taylor A."/>
            <person name="Grigoriev I.V."/>
            <person name="Nagy L.G."/>
            <person name="Martin F."/>
            <person name="Kauserud H."/>
        </authorList>
    </citation>
    <scope>NUCLEOTIDE SEQUENCE</scope>
    <source>
        <strain evidence="3">CBHHK173m</strain>
    </source>
</reference>
<feature type="region of interest" description="Disordered" evidence="2">
    <location>
        <begin position="257"/>
        <end position="281"/>
    </location>
</feature>
<dbReference type="Proteomes" id="UP001222325">
    <property type="component" value="Unassembled WGS sequence"/>
</dbReference>
<evidence type="ECO:0000313" key="4">
    <source>
        <dbReference type="Proteomes" id="UP001222325"/>
    </source>
</evidence>
<keyword evidence="1" id="KW-0175">Coiled coil</keyword>
<feature type="coiled-coil region" evidence="1">
    <location>
        <begin position="21"/>
        <end position="48"/>
    </location>
</feature>
<comment type="caution">
    <text evidence="3">The sequence shown here is derived from an EMBL/GenBank/DDBJ whole genome shotgun (WGS) entry which is preliminary data.</text>
</comment>
<feature type="compositionally biased region" description="Basic and acidic residues" evidence="2">
    <location>
        <begin position="257"/>
        <end position="268"/>
    </location>
</feature>
<keyword evidence="4" id="KW-1185">Reference proteome</keyword>
<evidence type="ECO:0000256" key="2">
    <source>
        <dbReference type="SAM" id="MobiDB-lite"/>
    </source>
</evidence>